<dbReference type="EMBL" id="UYSU01041731">
    <property type="protein sequence ID" value="VDM03317.1"/>
    <property type="molecule type" value="Genomic_DNA"/>
</dbReference>
<accession>A0A183TKD3</accession>
<name>A0A183TKD3_SCHSO</name>
<dbReference type="WBParaSite" id="SSLN_0001757801-mRNA-1">
    <property type="protein sequence ID" value="SSLN_0001757801-mRNA-1"/>
    <property type="gene ID" value="SSLN_0001757801"/>
</dbReference>
<evidence type="ECO:0000313" key="2">
    <source>
        <dbReference type="Proteomes" id="UP000275846"/>
    </source>
</evidence>
<keyword evidence="2" id="KW-1185">Reference proteome</keyword>
<gene>
    <name evidence="1" type="ORF">SSLN_LOCUS16931</name>
</gene>
<protein>
    <submittedName>
        <fullName evidence="1 3">Uncharacterized protein</fullName>
    </submittedName>
</protein>
<sequence length="115" mass="12832">MKNAKGRLAMCQEAPQEFEFTYQYCPSREHSNVDALPHRPAESTPIECNTDAQEIAAITVSKPTQHHWAIVQSTETDNTILYGDQLHVHDTGPWTPIYVDPPKLNAYYATSGAAC</sequence>
<reference evidence="1 2" key="2">
    <citation type="submission" date="2018-11" db="EMBL/GenBank/DDBJ databases">
        <authorList>
            <consortium name="Pathogen Informatics"/>
        </authorList>
    </citation>
    <scope>NUCLEOTIDE SEQUENCE [LARGE SCALE GENOMIC DNA]</scope>
    <source>
        <strain evidence="1 2">NST_G2</strain>
    </source>
</reference>
<organism evidence="3">
    <name type="scientific">Schistocephalus solidus</name>
    <name type="common">Tapeworm</name>
    <dbReference type="NCBI Taxonomy" id="70667"/>
    <lineage>
        <taxon>Eukaryota</taxon>
        <taxon>Metazoa</taxon>
        <taxon>Spiralia</taxon>
        <taxon>Lophotrochozoa</taxon>
        <taxon>Platyhelminthes</taxon>
        <taxon>Cestoda</taxon>
        <taxon>Eucestoda</taxon>
        <taxon>Diphyllobothriidea</taxon>
        <taxon>Diphyllobothriidae</taxon>
        <taxon>Schistocephalus</taxon>
    </lineage>
</organism>
<dbReference type="AlphaFoldDB" id="A0A183TKD3"/>
<evidence type="ECO:0000313" key="3">
    <source>
        <dbReference type="WBParaSite" id="SSLN_0001757801-mRNA-1"/>
    </source>
</evidence>
<dbReference type="Proteomes" id="UP000275846">
    <property type="component" value="Unassembled WGS sequence"/>
</dbReference>
<evidence type="ECO:0000313" key="1">
    <source>
        <dbReference type="EMBL" id="VDM03317.1"/>
    </source>
</evidence>
<reference evidence="3" key="1">
    <citation type="submission" date="2016-06" db="UniProtKB">
        <authorList>
            <consortium name="WormBaseParasite"/>
        </authorList>
    </citation>
    <scope>IDENTIFICATION</scope>
</reference>
<proteinExistence type="predicted"/>